<dbReference type="AlphaFoldDB" id="A0AA37T2R2"/>
<evidence type="ECO:0000259" key="1">
    <source>
        <dbReference type="Pfam" id="PF07603"/>
    </source>
</evidence>
<accession>A0AA37T2R2</accession>
<gene>
    <name evidence="2" type="ORF">GCM10007852_38220</name>
</gene>
<feature type="domain" description="Lcl C-terminal" evidence="1">
    <location>
        <begin position="406"/>
        <end position="566"/>
    </location>
</feature>
<reference evidence="2" key="1">
    <citation type="journal article" date="2014" name="Int. J. Syst. Evol. Microbiol.">
        <title>Complete genome sequence of Corynebacterium casei LMG S-19264T (=DSM 44701T), isolated from a smear-ripened cheese.</title>
        <authorList>
            <consortium name="US DOE Joint Genome Institute (JGI-PGF)"/>
            <person name="Walter F."/>
            <person name="Albersmeier A."/>
            <person name="Kalinowski J."/>
            <person name="Ruckert C."/>
        </authorList>
    </citation>
    <scope>NUCLEOTIDE SEQUENCE</scope>
    <source>
        <strain evidence="2">NBRC 110023</strain>
    </source>
</reference>
<dbReference type="Proteomes" id="UP001156601">
    <property type="component" value="Unassembled WGS sequence"/>
</dbReference>
<dbReference type="Pfam" id="PF22352">
    <property type="entry name" value="K319L-like_PKD"/>
    <property type="match status" value="1"/>
</dbReference>
<dbReference type="PROSITE" id="PS51257">
    <property type="entry name" value="PROKAR_LIPOPROTEIN"/>
    <property type="match status" value="1"/>
</dbReference>
<dbReference type="Gene3D" id="2.60.40.10">
    <property type="entry name" value="Immunoglobulins"/>
    <property type="match status" value="2"/>
</dbReference>
<dbReference type="RefSeq" id="WP_284219333.1">
    <property type="nucleotide sequence ID" value="NZ_BSOT01000019.1"/>
</dbReference>
<name>A0AA37T2R2_9ALTE</name>
<proteinExistence type="predicted"/>
<dbReference type="InterPro" id="IPR011460">
    <property type="entry name" value="Lcl_C"/>
</dbReference>
<evidence type="ECO:0000313" key="2">
    <source>
        <dbReference type="EMBL" id="GLR72914.1"/>
    </source>
</evidence>
<comment type="caution">
    <text evidence="2">The sequence shown here is derived from an EMBL/GenBank/DDBJ whole genome shotgun (WGS) entry which is preliminary data.</text>
</comment>
<dbReference type="EMBL" id="BSOT01000019">
    <property type="protein sequence ID" value="GLR72914.1"/>
    <property type="molecule type" value="Genomic_DNA"/>
</dbReference>
<reference evidence="2" key="2">
    <citation type="submission" date="2023-01" db="EMBL/GenBank/DDBJ databases">
        <title>Draft genome sequence of Agaribacter marinus strain NBRC 110023.</title>
        <authorList>
            <person name="Sun Q."/>
            <person name="Mori K."/>
        </authorList>
    </citation>
    <scope>NUCLEOTIDE SEQUENCE</scope>
    <source>
        <strain evidence="2">NBRC 110023</strain>
    </source>
</reference>
<sequence length="574" mass="61071">MVKFASFILMLALITSCGGGGSEDKIPEKPAPILVTAGVDQTINENTSLSISGAASGGVGEYAYAWTADATLTIEHENTTSADAVLSVPSVTALTNYTVSLTVTDEEGKTGKNQFTLTVEPINLLPDAIIEVSQMTDYGDNKFPVGSLVNLDASTSFDEDAPSDMPQIAAYSWQQTAGTLVLSSSELTQSTLQFTTPVSDQEETITVAVMVTDQEGASSQATVDIILLGQASTIPDLAVGTDVSVFTGERIALSAVASSKAPRAAPFSVTWQSSVNNEGSVARIGASDQFNTYAEAPLVSQTQSMQMVATIKDSFGNMRSSAVSVMVEPQTNVSMNDTGVTAYATNNTVLASYQSDYAGQDADFGNDRMALSGVADKTGRGAGGFDFTRLNENGDQVDNTALPWRCVRDNITGLVWEAKTLNDVNDIHHADHVYTWFQSEDNGNVAGELNTGAASCSVSNGQCNTEDFLNEVNSIGLCGFFDWRIPTHQELQSIVHYGKTTPPLADTDYFPFSGDSGSFPLWYWTNESSADGVSDSGAFNAWALDFKSGVDNFLNKSTMARVRLVRAGRVVIDE</sequence>
<dbReference type="InterPro" id="IPR013783">
    <property type="entry name" value="Ig-like_fold"/>
</dbReference>
<evidence type="ECO:0000313" key="3">
    <source>
        <dbReference type="Proteomes" id="UP001156601"/>
    </source>
</evidence>
<dbReference type="Pfam" id="PF07603">
    <property type="entry name" value="Lcl_C"/>
    <property type="match status" value="1"/>
</dbReference>
<protein>
    <recommendedName>
        <fullName evidence="1">Lcl C-terminal domain-containing protein</fullName>
    </recommendedName>
</protein>
<keyword evidence="3" id="KW-1185">Reference proteome</keyword>
<organism evidence="2 3">
    <name type="scientific">Agaribacter marinus</name>
    <dbReference type="NCBI Taxonomy" id="1431249"/>
    <lineage>
        <taxon>Bacteria</taxon>
        <taxon>Pseudomonadati</taxon>
        <taxon>Pseudomonadota</taxon>
        <taxon>Gammaproteobacteria</taxon>
        <taxon>Alteromonadales</taxon>
        <taxon>Alteromonadaceae</taxon>
        <taxon>Agaribacter</taxon>
    </lineage>
</organism>